<keyword evidence="1" id="KW-0732">Signal</keyword>
<dbReference type="InterPro" id="IPR011042">
    <property type="entry name" value="6-blade_b-propeller_TolB-like"/>
</dbReference>
<feature type="domain" description="Glucose/Sorbosone dehydrogenase" evidence="2">
    <location>
        <begin position="56"/>
        <end position="354"/>
    </location>
</feature>
<dbReference type="RefSeq" id="WP_231445201.1">
    <property type="nucleotide sequence ID" value="NZ_JAJOMB010000013.1"/>
</dbReference>
<organism evidence="3 4">
    <name type="scientific">Kineosporia babensis</name>
    <dbReference type="NCBI Taxonomy" id="499548"/>
    <lineage>
        <taxon>Bacteria</taxon>
        <taxon>Bacillati</taxon>
        <taxon>Actinomycetota</taxon>
        <taxon>Actinomycetes</taxon>
        <taxon>Kineosporiales</taxon>
        <taxon>Kineosporiaceae</taxon>
        <taxon>Kineosporia</taxon>
    </lineage>
</organism>
<sequence>MKTSRTIAAGSLLVVALTGCSGRPSAAEPAMTQISSEVAAAAVPKVSLGKTLANGLSVPWGVAFLANGSALVAQRPSGAITRVNPRGTRNRVGKVPGVFNDGEGGLLGLALRPGARPTAKKPVQLYAYLTTKTDNRVVRMSFDGSKLGKPKNVLTGIPSAGNHNGGVITFGPDGKLWIGTGDAAVTDNAQDKSSLGGKILRLDPDGSISADNPFKGSAVYSLGHRNVQGLAFDSKGRPWATEFGQDTWDEFNRILPGRNYGWPLVEGKKKRKGFVAPKVQWRTDVASPSGLAIVDDVAYLGALRGERLWAVPLKGKGVGKAKSLFHGRFGRLRAVAATPKGKHLWVTTSNTDGRGEPSRRDDRVLRLDLG</sequence>
<dbReference type="Pfam" id="PF07995">
    <property type="entry name" value="GSDH"/>
    <property type="match status" value="1"/>
</dbReference>
<comment type="caution">
    <text evidence="3">The sequence shown here is derived from an EMBL/GenBank/DDBJ whole genome shotgun (WGS) entry which is preliminary data.</text>
</comment>
<proteinExistence type="predicted"/>
<dbReference type="InterPro" id="IPR012938">
    <property type="entry name" value="Glc/Sorbosone_DH"/>
</dbReference>
<dbReference type="SUPFAM" id="SSF50952">
    <property type="entry name" value="Soluble quinoprotein glucose dehydrogenase"/>
    <property type="match status" value="1"/>
</dbReference>
<dbReference type="PANTHER" id="PTHR19328:SF13">
    <property type="entry name" value="HIPL1 PROTEIN"/>
    <property type="match status" value="1"/>
</dbReference>
<evidence type="ECO:0000313" key="3">
    <source>
        <dbReference type="EMBL" id="MCD5313719.1"/>
    </source>
</evidence>
<evidence type="ECO:0000256" key="1">
    <source>
        <dbReference type="SAM" id="SignalP"/>
    </source>
</evidence>
<feature type="signal peptide" evidence="1">
    <location>
        <begin position="1"/>
        <end position="26"/>
    </location>
</feature>
<feature type="chain" id="PRO_5040842088" evidence="1">
    <location>
        <begin position="27"/>
        <end position="370"/>
    </location>
</feature>
<dbReference type="EMBL" id="JAJOMB010000013">
    <property type="protein sequence ID" value="MCD5313719.1"/>
    <property type="molecule type" value="Genomic_DNA"/>
</dbReference>
<keyword evidence="4" id="KW-1185">Reference proteome</keyword>
<dbReference type="InterPro" id="IPR011041">
    <property type="entry name" value="Quinoprot_gluc/sorb_DH_b-prop"/>
</dbReference>
<dbReference type="PANTHER" id="PTHR19328">
    <property type="entry name" value="HEDGEHOG-INTERACTING PROTEIN"/>
    <property type="match status" value="1"/>
</dbReference>
<name>A0A9X1SVJ2_9ACTN</name>
<dbReference type="Gene3D" id="2.120.10.30">
    <property type="entry name" value="TolB, C-terminal domain"/>
    <property type="match status" value="1"/>
</dbReference>
<accession>A0A9X1SVJ2</accession>
<evidence type="ECO:0000313" key="4">
    <source>
        <dbReference type="Proteomes" id="UP001138997"/>
    </source>
</evidence>
<evidence type="ECO:0000259" key="2">
    <source>
        <dbReference type="Pfam" id="PF07995"/>
    </source>
</evidence>
<reference evidence="3" key="1">
    <citation type="submission" date="2021-11" db="EMBL/GenBank/DDBJ databases">
        <title>Streptomyces corallinus and Kineosporia corallina sp. nov., two new coral-derived marine actinobacteria.</title>
        <authorList>
            <person name="Buangrab K."/>
            <person name="Sutthacheep M."/>
            <person name="Yeemin T."/>
            <person name="Harunari E."/>
            <person name="Igarashi Y."/>
            <person name="Sripreechasak P."/>
            <person name="Kanchanasin P."/>
            <person name="Tanasupawat S."/>
            <person name="Phongsopitanun W."/>
        </authorList>
    </citation>
    <scope>NUCLEOTIDE SEQUENCE</scope>
    <source>
        <strain evidence="3">JCM 31032</strain>
    </source>
</reference>
<dbReference type="PROSITE" id="PS51257">
    <property type="entry name" value="PROKAR_LIPOPROTEIN"/>
    <property type="match status" value="1"/>
</dbReference>
<dbReference type="AlphaFoldDB" id="A0A9X1SVJ2"/>
<dbReference type="Proteomes" id="UP001138997">
    <property type="component" value="Unassembled WGS sequence"/>
</dbReference>
<gene>
    <name evidence="3" type="ORF">LR394_22685</name>
</gene>
<protein>
    <submittedName>
        <fullName evidence="3">PQQ-dependent sugar dehydrogenase</fullName>
    </submittedName>
</protein>